<keyword evidence="1" id="KW-1133">Transmembrane helix</keyword>
<dbReference type="Proteomes" id="UP000479000">
    <property type="component" value="Unassembled WGS sequence"/>
</dbReference>
<reference evidence="2 3" key="1">
    <citation type="submission" date="2020-02" db="EMBL/GenBank/DDBJ databases">
        <authorList>
            <person name="Ferguson B K."/>
        </authorList>
    </citation>
    <scope>NUCLEOTIDE SEQUENCE [LARGE SCALE GENOMIC DNA]</scope>
</reference>
<keyword evidence="1" id="KW-0472">Membrane</keyword>
<feature type="non-terminal residue" evidence="2">
    <location>
        <position position="1"/>
    </location>
</feature>
<proteinExistence type="predicted"/>
<dbReference type="EMBL" id="CADCXU010018542">
    <property type="protein sequence ID" value="CAB0006946.1"/>
    <property type="molecule type" value="Genomic_DNA"/>
</dbReference>
<feature type="transmembrane region" description="Helical" evidence="1">
    <location>
        <begin position="48"/>
        <end position="70"/>
    </location>
</feature>
<protein>
    <submittedName>
        <fullName evidence="2">Uncharacterized protein</fullName>
    </submittedName>
</protein>
<dbReference type="AlphaFoldDB" id="A0A6H5H0B3"/>
<keyword evidence="3" id="KW-1185">Reference proteome</keyword>
<gene>
    <name evidence="2" type="ORF">NTEN_LOCUS12376</name>
</gene>
<organism evidence="2 3">
    <name type="scientific">Nesidiocoris tenuis</name>
    <dbReference type="NCBI Taxonomy" id="355587"/>
    <lineage>
        <taxon>Eukaryota</taxon>
        <taxon>Metazoa</taxon>
        <taxon>Ecdysozoa</taxon>
        <taxon>Arthropoda</taxon>
        <taxon>Hexapoda</taxon>
        <taxon>Insecta</taxon>
        <taxon>Pterygota</taxon>
        <taxon>Neoptera</taxon>
        <taxon>Paraneoptera</taxon>
        <taxon>Hemiptera</taxon>
        <taxon>Heteroptera</taxon>
        <taxon>Panheteroptera</taxon>
        <taxon>Cimicomorpha</taxon>
        <taxon>Miridae</taxon>
        <taxon>Dicyphina</taxon>
        <taxon>Nesidiocoris</taxon>
    </lineage>
</organism>
<accession>A0A6H5H0B3</accession>
<evidence type="ECO:0000256" key="1">
    <source>
        <dbReference type="SAM" id="Phobius"/>
    </source>
</evidence>
<evidence type="ECO:0000313" key="3">
    <source>
        <dbReference type="Proteomes" id="UP000479000"/>
    </source>
</evidence>
<evidence type="ECO:0000313" key="2">
    <source>
        <dbReference type="EMBL" id="CAB0006946.1"/>
    </source>
</evidence>
<name>A0A6H5H0B3_9HEMI</name>
<keyword evidence="1" id="KW-0812">Transmembrane</keyword>
<sequence length="160" mass="18322">GRRTADGVRRTAYGGRRTADGVRRTDKKFLLQIWILHPLKRKCPTYWAVWWTVFPTLVVAVLVLLIVVLWSTFNHVGHPAVYWIPEQSRSRFGRFGESALSSDPVGQITIETHLDSMFKSGDNVFFVTDRGLNWRSSCSLESILKVFEGLHQIRTVGTYL</sequence>